<reference evidence="1 2" key="1">
    <citation type="submission" date="2019-03" db="EMBL/GenBank/DDBJ databases">
        <authorList>
            <person name="Kim M.K.M."/>
        </authorList>
    </citation>
    <scope>NUCLEOTIDE SEQUENCE [LARGE SCALE GENOMIC DNA]</scope>
    <source>
        <strain evidence="1 2">17J68-12</strain>
    </source>
</reference>
<comment type="caution">
    <text evidence="1">The sequence shown here is derived from an EMBL/GenBank/DDBJ whole genome shotgun (WGS) entry which is preliminary data.</text>
</comment>
<organism evidence="1 2">
    <name type="scientific">Flaviaesturariibacter flavus</name>
    <dbReference type="NCBI Taxonomy" id="2502780"/>
    <lineage>
        <taxon>Bacteria</taxon>
        <taxon>Pseudomonadati</taxon>
        <taxon>Bacteroidota</taxon>
        <taxon>Chitinophagia</taxon>
        <taxon>Chitinophagales</taxon>
        <taxon>Chitinophagaceae</taxon>
        <taxon>Flaviaestuariibacter</taxon>
    </lineage>
</organism>
<sequence>MIPVQELRIGNYVSVGNKWRQLTAIGRNTVQADSDALTTQIQGYKPEDLSPVALSESILLRCGFVFRDYFHFWQLIAGSGNDRSELDLDNDFNLLDFMRRPIVRRIASLHQLQNLYFALKGKELSLCDGEKELPH</sequence>
<keyword evidence="2" id="KW-1185">Reference proteome</keyword>
<dbReference type="EMBL" id="SJZI01000052">
    <property type="protein sequence ID" value="TCJ12164.1"/>
    <property type="molecule type" value="Genomic_DNA"/>
</dbReference>
<evidence type="ECO:0000313" key="2">
    <source>
        <dbReference type="Proteomes" id="UP000295334"/>
    </source>
</evidence>
<dbReference type="AlphaFoldDB" id="A0A4R1B294"/>
<dbReference type="RefSeq" id="WP_131450640.1">
    <property type="nucleotide sequence ID" value="NZ_SJZI01000052.1"/>
</dbReference>
<protein>
    <submittedName>
        <fullName evidence="1">Uncharacterized protein</fullName>
    </submittedName>
</protein>
<dbReference type="OrthoDB" id="956134at2"/>
<name>A0A4R1B294_9BACT</name>
<evidence type="ECO:0000313" key="1">
    <source>
        <dbReference type="EMBL" id="TCJ12164.1"/>
    </source>
</evidence>
<proteinExistence type="predicted"/>
<accession>A0A4R1B294</accession>
<dbReference type="Proteomes" id="UP000295334">
    <property type="component" value="Unassembled WGS sequence"/>
</dbReference>
<gene>
    <name evidence="1" type="ORF">EPD60_16590</name>
</gene>